<organism evidence="2 3">
    <name type="scientific">Streptococcus oralis</name>
    <dbReference type="NCBI Taxonomy" id="1303"/>
    <lineage>
        <taxon>Bacteria</taxon>
        <taxon>Bacillati</taxon>
        <taxon>Bacillota</taxon>
        <taxon>Bacilli</taxon>
        <taxon>Lactobacillales</taxon>
        <taxon>Streptococcaceae</taxon>
        <taxon>Streptococcus</taxon>
    </lineage>
</organism>
<feature type="non-terminal residue" evidence="2">
    <location>
        <position position="126"/>
    </location>
</feature>
<comment type="caution">
    <text evidence="2">The sequence shown here is derived from an EMBL/GenBank/DDBJ whole genome shotgun (WGS) entry which is preliminary data.</text>
</comment>
<evidence type="ECO:0000256" key="1">
    <source>
        <dbReference type="SAM" id="MobiDB-lite"/>
    </source>
</evidence>
<feature type="compositionally biased region" description="Basic residues" evidence="1">
    <location>
        <begin position="114"/>
        <end position="126"/>
    </location>
</feature>
<protein>
    <submittedName>
        <fullName evidence="2">ISNCY family transposase</fullName>
    </submittedName>
</protein>
<accession>A0A4Q2FFE2</accession>
<evidence type="ECO:0000313" key="2">
    <source>
        <dbReference type="EMBL" id="RXX19761.1"/>
    </source>
</evidence>
<reference evidence="2 3" key="1">
    <citation type="submission" date="2018-05" db="EMBL/GenBank/DDBJ databases">
        <title>Streptococcus from otitis media.</title>
        <authorList>
            <person name="Wayes A.M."/>
            <person name="Jakubovics N.S."/>
        </authorList>
    </citation>
    <scope>NUCLEOTIDE SEQUENCE [LARGE SCALE GENOMIC DNA]</scope>
    <source>
        <strain evidence="2 3">NU39</strain>
    </source>
</reference>
<dbReference type="EMBL" id="QEWK01000074">
    <property type="protein sequence ID" value="RXX19761.1"/>
    <property type="molecule type" value="Genomic_DNA"/>
</dbReference>
<dbReference type="Proteomes" id="UP000289921">
    <property type="component" value="Unassembled WGS sequence"/>
</dbReference>
<gene>
    <name evidence="2" type="ORF">DF217_10415</name>
</gene>
<evidence type="ECO:0000313" key="3">
    <source>
        <dbReference type="Proteomes" id="UP000289921"/>
    </source>
</evidence>
<sequence length="126" mass="14833">NLHRPLTESDLELDDIFTWQEPRKVTKNLTITYDKCIYLLEPTELNHKLVGQYISFLEYPDGTVALMHEGRKLNYSIFNKLAGLQQNEIVENKRLGSVLAHIQQQHEELEKQNKRSRLKKSMPSRK</sequence>
<feature type="non-terminal residue" evidence="2">
    <location>
        <position position="1"/>
    </location>
</feature>
<feature type="region of interest" description="Disordered" evidence="1">
    <location>
        <begin position="106"/>
        <end position="126"/>
    </location>
</feature>
<proteinExistence type="predicted"/>
<dbReference type="AlphaFoldDB" id="A0A4Q2FFE2"/>
<name>A0A4Q2FFE2_STROR</name>